<accession>A0AA97P2Z7</accession>
<organism evidence="10">
    <name type="scientific">Pyricularia oryzae (strain Y34)</name>
    <name type="common">Rice blast fungus</name>
    <name type="synonym">Magnaporthe oryzae</name>
    <dbReference type="NCBI Taxonomy" id="1143189"/>
    <lineage>
        <taxon>Eukaryota</taxon>
        <taxon>Fungi</taxon>
        <taxon>Dikarya</taxon>
        <taxon>Ascomycota</taxon>
        <taxon>Pezizomycotina</taxon>
        <taxon>Sordariomycetes</taxon>
        <taxon>Sordariomycetidae</taxon>
        <taxon>Magnaporthales</taxon>
        <taxon>Pyriculariaceae</taxon>
        <taxon>Pyricularia</taxon>
    </lineage>
</organism>
<evidence type="ECO:0000313" key="10">
    <source>
        <dbReference type="EMBL" id="ELQ40995.1"/>
    </source>
</evidence>
<name>A0AA97P2Z7_PYRO3</name>
<reference evidence="10" key="1">
    <citation type="journal article" date="2012" name="PLoS Genet.">
        <title>Comparative analysis of the genomes of two field isolates of the rice blast fungus Magnaporthe oryzae.</title>
        <authorList>
            <person name="Xue M."/>
            <person name="Yang J."/>
            <person name="Li Z."/>
            <person name="Hu S."/>
            <person name="Yao N."/>
            <person name="Dean R.A."/>
            <person name="Zhao W."/>
            <person name="Shen M."/>
            <person name="Zhang H."/>
            <person name="Li C."/>
            <person name="Liu L."/>
            <person name="Cao L."/>
            <person name="Xu X."/>
            <person name="Xing Y."/>
            <person name="Hsiang T."/>
            <person name="Zhang Z."/>
            <person name="Xu J.R."/>
            <person name="Peng Y.L."/>
        </authorList>
    </citation>
    <scope>NUCLEOTIDE SEQUENCE</scope>
    <source>
        <strain evidence="10">Y34</strain>
    </source>
</reference>
<dbReference type="EMBL" id="JH793419">
    <property type="protein sequence ID" value="ELQ40995.1"/>
    <property type="molecule type" value="Genomic_DNA"/>
</dbReference>
<evidence type="ECO:0000256" key="5">
    <source>
        <dbReference type="ARBA" id="ARBA00022927"/>
    </source>
</evidence>
<keyword evidence="5" id="KW-0653">Protein transport</keyword>
<comment type="similarity">
    <text evidence="9">Belongs to the Tom5 family.</text>
</comment>
<evidence type="ECO:0000256" key="4">
    <source>
        <dbReference type="ARBA" id="ARBA00022787"/>
    </source>
</evidence>
<comment type="subcellular location">
    <subcellularLocation>
        <location evidence="1">Mitochondrion outer membrane</location>
        <topology evidence="1">Single-pass membrane protein</topology>
    </subcellularLocation>
</comment>
<dbReference type="Proteomes" id="UP000011086">
    <property type="component" value="Unassembled WGS sequence"/>
</dbReference>
<evidence type="ECO:0000256" key="9">
    <source>
        <dbReference type="ARBA" id="ARBA00025716"/>
    </source>
</evidence>
<evidence type="ECO:0000256" key="3">
    <source>
        <dbReference type="ARBA" id="ARBA00022692"/>
    </source>
</evidence>
<evidence type="ECO:0000256" key="2">
    <source>
        <dbReference type="ARBA" id="ARBA00022448"/>
    </source>
</evidence>
<dbReference type="Pfam" id="PF10642">
    <property type="entry name" value="Tom5"/>
    <property type="match status" value="1"/>
</dbReference>
<dbReference type="InterPro" id="IPR019603">
    <property type="entry name" value="Tom5"/>
</dbReference>
<proteinExistence type="inferred from homology"/>
<dbReference type="GO" id="GO:0015031">
    <property type="term" value="P:protein transport"/>
    <property type="evidence" value="ECO:0007669"/>
    <property type="project" value="UniProtKB-KW"/>
</dbReference>
<keyword evidence="4" id="KW-1000">Mitochondrion outer membrane</keyword>
<evidence type="ECO:0000256" key="6">
    <source>
        <dbReference type="ARBA" id="ARBA00022989"/>
    </source>
</evidence>
<keyword evidence="2" id="KW-0813">Transport</keyword>
<protein>
    <submittedName>
        <fullName evidence="10">Uncharacterized protein</fullName>
    </submittedName>
</protein>
<evidence type="ECO:0000256" key="1">
    <source>
        <dbReference type="ARBA" id="ARBA00004572"/>
    </source>
</evidence>
<gene>
    <name evidence="10" type="ORF">OOU_Y34scaffold00308g5</name>
</gene>
<keyword evidence="6" id="KW-1133">Transmembrane helix</keyword>
<sequence>MFGGFEPPQLSEEQLRMAEEEATFAVKHFVAASVILYFCETVTVSLPPGDLK</sequence>
<keyword evidence="3" id="KW-0812">Transmembrane</keyword>
<evidence type="ECO:0000256" key="8">
    <source>
        <dbReference type="ARBA" id="ARBA00023136"/>
    </source>
</evidence>
<keyword evidence="7" id="KW-0496">Mitochondrion</keyword>
<dbReference type="GO" id="GO:0006626">
    <property type="term" value="P:protein targeting to mitochondrion"/>
    <property type="evidence" value="ECO:0007669"/>
    <property type="project" value="UniProtKB-ARBA"/>
</dbReference>
<dbReference type="GO" id="GO:0005741">
    <property type="term" value="C:mitochondrial outer membrane"/>
    <property type="evidence" value="ECO:0007669"/>
    <property type="project" value="UniProtKB-SubCell"/>
</dbReference>
<evidence type="ECO:0000256" key="7">
    <source>
        <dbReference type="ARBA" id="ARBA00023128"/>
    </source>
</evidence>
<keyword evidence="8" id="KW-0472">Membrane</keyword>
<dbReference type="AlphaFoldDB" id="A0AA97P2Z7"/>